<evidence type="ECO:0000313" key="1">
    <source>
        <dbReference type="EMBL" id="EEF22837.1"/>
    </source>
</evidence>
<reference evidence="2" key="1">
    <citation type="journal article" date="2010" name="Nat. Biotechnol.">
        <title>Draft genome sequence of the oilseed species Ricinus communis.</title>
        <authorList>
            <person name="Chan A.P."/>
            <person name="Crabtree J."/>
            <person name="Zhao Q."/>
            <person name="Lorenzi H."/>
            <person name="Orvis J."/>
            <person name="Puiu D."/>
            <person name="Melake-Berhan A."/>
            <person name="Jones K.M."/>
            <person name="Redman J."/>
            <person name="Chen G."/>
            <person name="Cahoon E.B."/>
            <person name="Gedil M."/>
            <person name="Stanke M."/>
            <person name="Haas B.J."/>
            <person name="Wortman J.R."/>
            <person name="Fraser-Liggett C.M."/>
            <person name="Ravel J."/>
            <person name="Rabinowicz P.D."/>
        </authorList>
    </citation>
    <scope>NUCLEOTIDE SEQUENCE [LARGE SCALE GENOMIC DNA]</scope>
    <source>
        <strain evidence="2">cv. Hale</strain>
    </source>
</reference>
<keyword evidence="2" id="KW-1185">Reference proteome</keyword>
<organism evidence="1 2">
    <name type="scientific">Ricinus communis</name>
    <name type="common">Castor bean</name>
    <dbReference type="NCBI Taxonomy" id="3988"/>
    <lineage>
        <taxon>Eukaryota</taxon>
        <taxon>Viridiplantae</taxon>
        <taxon>Streptophyta</taxon>
        <taxon>Embryophyta</taxon>
        <taxon>Tracheophyta</taxon>
        <taxon>Spermatophyta</taxon>
        <taxon>Magnoliopsida</taxon>
        <taxon>eudicotyledons</taxon>
        <taxon>Gunneridae</taxon>
        <taxon>Pentapetalae</taxon>
        <taxon>rosids</taxon>
        <taxon>fabids</taxon>
        <taxon>Malpighiales</taxon>
        <taxon>Euphorbiaceae</taxon>
        <taxon>Acalyphoideae</taxon>
        <taxon>Acalypheae</taxon>
        <taxon>Ricinus</taxon>
    </lineage>
</organism>
<proteinExistence type="predicted"/>
<evidence type="ECO:0000313" key="2">
    <source>
        <dbReference type="Proteomes" id="UP000008311"/>
    </source>
</evidence>
<dbReference type="InParanoid" id="B9TMS6"/>
<dbReference type="EMBL" id="EQ990035">
    <property type="protein sequence ID" value="EEF22837.1"/>
    <property type="molecule type" value="Genomic_DNA"/>
</dbReference>
<protein>
    <submittedName>
        <fullName evidence="1">Uncharacterized protein</fullName>
    </submittedName>
</protein>
<gene>
    <name evidence="1" type="ORF">RCOM_2111540</name>
</gene>
<dbReference type="Proteomes" id="UP000008311">
    <property type="component" value="Unassembled WGS sequence"/>
</dbReference>
<sequence>MFKQILDRAGSARTDVDDLDLAIDNILARAHHPLLDVRGDQLAVVLVQRPIDAAFLQALGGHAGLPGAVLHLHEGIIHGVVDALDHRGQDRAGVQAVLVGVDADGQLAFFLGGLQRAQAGTAGHGKHHVHAAVKLRACQLATLGRVVPRVGGGADHVGHDFHFRADGLGALRVAAGEGADQRDVDAADEAQLLGLGGHGRGHAHQVGTFFFLERDGVDVGAWRHAVDQHEADFREFFGDLLHGRLLGEADGGDQVE</sequence>
<feature type="non-terminal residue" evidence="1">
    <location>
        <position position="256"/>
    </location>
</feature>
<dbReference type="AlphaFoldDB" id="B9TMS6"/>
<name>B9TMS6_RICCO</name>
<accession>B9TMS6</accession>